<dbReference type="InterPro" id="IPR009003">
    <property type="entry name" value="Peptidase_S1_PA"/>
</dbReference>
<feature type="signal peptide" evidence="6">
    <location>
        <begin position="1"/>
        <end position="28"/>
    </location>
</feature>
<dbReference type="InterPro" id="IPR001940">
    <property type="entry name" value="Peptidase_S1C"/>
</dbReference>
<accession>A0ABN2N1H5</accession>
<gene>
    <name evidence="7" type="ORF">GCM10009836_27720</name>
</gene>
<dbReference type="InterPro" id="IPR011990">
    <property type="entry name" value="TPR-like_helical_dom_sf"/>
</dbReference>
<protein>
    <submittedName>
        <fullName evidence="7">Uncharacterized protein</fullName>
    </submittedName>
</protein>
<keyword evidence="3" id="KW-0378">Hydrolase</keyword>
<dbReference type="InterPro" id="IPR043504">
    <property type="entry name" value="Peptidase_S1_PA_chymotrypsin"/>
</dbReference>
<keyword evidence="8" id="KW-1185">Reference proteome</keyword>
<keyword evidence="5" id="KW-1133">Transmembrane helix</keyword>
<dbReference type="SUPFAM" id="SSF50494">
    <property type="entry name" value="Trypsin-like serine proteases"/>
    <property type="match status" value="1"/>
</dbReference>
<feature type="chain" id="PRO_5046141251" evidence="6">
    <location>
        <begin position="29"/>
        <end position="584"/>
    </location>
</feature>
<evidence type="ECO:0000256" key="5">
    <source>
        <dbReference type="SAM" id="Phobius"/>
    </source>
</evidence>
<keyword evidence="6" id="KW-0732">Signal</keyword>
<dbReference type="Pfam" id="PF13365">
    <property type="entry name" value="Trypsin_2"/>
    <property type="match status" value="1"/>
</dbReference>
<feature type="compositionally biased region" description="Low complexity" evidence="4">
    <location>
        <begin position="473"/>
        <end position="491"/>
    </location>
</feature>
<organism evidence="7 8">
    <name type="scientific">Pseudonocardia ailaonensis</name>
    <dbReference type="NCBI Taxonomy" id="367279"/>
    <lineage>
        <taxon>Bacteria</taxon>
        <taxon>Bacillati</taxon>
        <taxon>Actinomycetota</taxon>
        <taxon>Actinomycetes</taxon>
        <taxon>Pseudonocardiales</taxon>
        <taxon>Pseudonocardiaceae</taxon>
        <taxon>Pseudonocardia</taxon>
    </lineage>
</organism>
<dbReference type="EMBL" id="BAAAQK010000005">
    <property type="protein sequence ID" value="GAA1846587.1"/>
    <property type="molecule type" value="Genomic_DNA"/>
</dbReference>
<dbReference type="RefSeq" id="WP_344416238.1">
    <property type="nucleotide sequence ID" value="NZ_BAAAQK010000005.1"/>
</dbReference>
<sequence length="584" mass="58771">MTGFFARAAASVAVAAAVSLTLAGTASAAEPGGPPGASPQQATPTEKAAAEVRPAIVYLTETFTAYVGDSTGYFNYGNAYTLNATCTGFGVNPQGYIATAGHCVDTTSADGIRADFVEQAARDFVAANPRYNLQDVYTYGLANWTVEGTAKGSPIESQFSAVIGSGTGGKTKGQALPARLVDFRPIGQGDVALLKVESSDLPTAHLGSDADAAIGTPVLSIGYPASADSVTDTTLEPSNKDGQISTKRTMGSVPFYETSASLSPGMSGGPTVDLKGDVVGINSSHLRTEQAFNFIAPSNGLTELLARNGVKNEQGPNDKLYQDALASYYGGHYSEAIAGFDRLLLVDPDHGQAQQYKTLAAKAKERFGDTAPAAPPAAAPASDEGPFGLAPWLFWTIVGGGSALVVGGVVLTIALLRRRGGVAPAPVPAPQGYSNWTPGGQGYPQVPAARQELPWGSAPAPVAAPAPAPVAPSAPSAQAAPSAPFAPSAPVNGSGSDGPTTIVTPAEILASQRPAPQVPSRFPAPSTPAAPVAPVNGAASESDVAAGATAVVSLPKGGNSRSCGTCGSTVTPGAVFCATCGTKQ</sequence>
<feature type="transmembrane region" description="Helical" evidence="5">
    <location>
        <begin position="392"/>
        <end position="416"/>
    </location>
</feature>
<comment type="similarity">
    <text evidence="1">Belongs to the peptidase S1C family.</text>
</comment>
<evidence type="ECO:0000256" key="2">
    <source>
        <dbReference type="ARBA" id="ARBA00022670"/>
    </source>
</evidence>
<keyword evidence="5" id="KW-0812">Transmembrane</keyword>
<feature type="compositionally biased region" description="Polar residues" evidence="4">
    <location>
        <begin position="493"/>
        <end position="503"/>
    </location>
</feature>
<evidence type="ECO:0000313" key="7">
    <source>
        <dbReference type="EMBL" id="GAA1846587.1"/>
    </source>
</evidence>
<feature type="compositionally biased region" description="Low complexity" evidence="4">
    <location>
        <begin position="523"/>
        <end position="535"/>
    </location>
</feature>
<keyword evidence="5" id="KW-0472">Membrane</keyword>
<name>A0ABN2N1H5_9PSEU</name>
<evidence type="ECO:0000256" key="1">
    <source>
        <dbReference type="ARBA" id="ARBA00010541"/>
    </source>
</evidence>
<dbReference type="InterPro" id="IPR051201">
    <property type="entry name" value="Chloro_Bact_Ser_Proteases"/>
</dbReference>
<dbReference type="PRINTS" id="PR00834">
    <property type="entry name" value="PROTEASES2C"/>
</dbReference>
<evidence type="ECO:0000256" key="3">
    <source>
        <dbReference type="ARBA" id="ARBA00022801"/>
    </source>
</evidence>
<dbReference type="PANTHER" id="PTHR43343:SF3">
    <property type="entry name" value="PROTEASE DO-LIKE 8, CHLOROPLASTIC"/>
    <property type="match status" value="1"/>
</dbReference>
<evidence type="ECO:0000256" key="4">
    <source>
        <dbReference type="SAM" id="MobiDB-lite"/>
    </source>
</evidence>
<dbReference type="Gene3D" id="2.40.10.10">
    <property type="entry name" value="Trypsin-like serine proteases"/>
    <property type="match status" value="2"/>
</dbReference>
<evidence type="ECO:0000313" key="8">
    <source>
        <dbReference type="Proteomes" id="UP001500449"/>
    </source>
</evidence>
<evidence type="ECO:0000256" key="6">
    <source>
        <dbReference type="SAM" id="SignalP"/>
    </source>
</evidence>
<dbReference type="Gene3D" id="1.25.40.10">
    <property type="entry name" value="Tetratricopeptide repeat domain"/>
    <property type="match status" value="1"/>
</dbReference>
<dbReference type="PANTHER" id="PTHR43343">
    <property type="entry name" value="PEPTIDASE S12"/>
    <property type="match status" value="1"/>
</dbReference>
<feature type="compositionally biased region" description="Pro residues" evidence="4">
    <location>
        <begin position="462"/>
        <end position="472"/>
    </location>
</feature>
<keyword evidence="2" id="KW-0645">Protease</keyword>
<proteinExistence type="inferred from homology"/>
<feature type="region of interest" description="Disordered" evidence="4">
    <location>
        <begin position="424"/>
        <end position="535"/>
    </location>
</feature>
<dbReference type="SUPFAM" id="SSF48452">
    <property type="entry name" value="TPR-like"/>
    <property type="match status" value="1"/>
</dbReference>
<reference evidence="7 8" key="1">
    <citation type="journal article" date="2019" name="Int. J. Syst. Evol. Microbiol.">
        <title>The Global Catalogue of Microorganisms (GCM) 10K type strain sequencing project: providing services to taxonomists for standard genome sequencing and annotation.</title>
        <authorList>
            <consortium name="The Broad Institute Genomics Platform"/>
            <consortium name="The Broad Institute Genome Sequencing Center for Infectious Disease"/>
            <person name="Wu L."/>
            <person name="Ma J."/>
        </authorList>
    </citation>
    <scope>NUCLEOTIDE SEQUENCE [LARGE SCALE GENOMIC DNA]</scope>
    <source>
        <strain evidence="7 8">JCM 16009</strain>
    </source>
</reference>
<comment type="caution">
    <text evidence="7">The sequence shown here is derived from an EMBL/GenBank/DDBJ whole genome shotgun (WGS) entry which is preliminary data.</text>
</comment>
<dbReference type="Proteomes" id="UP001500449">
    <property type="component" value="Unassembled WGS sequence"/>
</dbReference>